<dbReference type="PRINTS" id="PR00219">
    <property type="entry name" value="SYNAPTOBREVN"/>
</dbReference>
<evidence type="ECO:0000256" key="9">
    <source>
        <dbReference type="PROSITE-ProRule" id="PRU00290"/>
    </source>
</evidence>
<dbReference type="InterPro" id="IPR011012">
    <property type="entry name" value="Longin-like_dom_sf"/>
</dbReference>
<dbReference type="SUPFAM" id="SSF58038">
    <property type="entry name" value="SNARE fusion complex"/>
    <property type="match status" value="1"/>
</dbReference>
<reference evidence="13 15" key="1">
    <citation type="journal article" date="2016" name="PLoS ONE">
        <title>Sequence Assembly of Yarrowia lipolytica Strain W29/CLIB89 Shows Transposable Element Diversity.</title>
        <authorList>
            <person name="Magnan C."/>
            <person name="Yu J."/>
            <person name="Chang I."/>
            <person name="Jahn E."/>
            <person name="Kanomata Y."/>
            <person name="Wu J."/>
            <person name="Zeller M."/>
            <person name="Oakes M."/>
            <person name="Baldi P."/>
            <person name="Sandmeyer S."/>
        </authorList>
    </citation>
    <scope>NUCLEOTIDE SEQUENCE [LARGE SCALE GENOMIC DNA]</scope>
    <source>
        <strain evidence="13">CLIB89</strain>
        <strain evidence="15">CLIB89(W29)</strain>
    </source>
</reference>
<dbReference type="PANTHER" id="PTHR21136:SF168">
    <property type="entry name" value="VESICLE-ASSOCIATED MEMBRANE PROTEIN 9"/>
    <property type="match status" value="1"/>
</dbReference>
<evidence type="ECO:0000313" key="15">
    <source>
        <dbReference type="Proteomes" id="UP000182444"/>
    </source>
</evidence>
<keyword evidence="4" id="KW-0653">Protein transport</keyword>
<evidence type="ECO:0000313" key="13">
    <source>
        <dbReference type="EMBL" id="AOW01188.1"/>
    </source>
</evidence>
<accession>A0A1D8N6E1</accession>
<feature type="domain" description="V-SNARE coiled-coil homology" evidence="12">
    <location>
        <begin position="135"/>
        <end position="195"/>
    </location>
</feature>
<evidence type="ECO:0000256" key="3">
    <source>
        <dbReference type="ARBA" id="ARBA00022692"/>
    </source>
</evidence>
<dbReference type="AlphaFoldDB" id="A0A1D8N6E1"/>
<dbReference type="SUPFAM" id="SSF64356">
    <property type="entry name" value="SNARE-like"/>
    <property type="match status" value="1"/>
</dbReference>
<evidence type="ECO:0000256" key="7">
    <source>
        <dbReference type="ARBA" id="ARBA00026133"/>
    </source>
</evidence>
<reference evidence="14 16" key="2">
    <citation type="submission" date="2018-07" db="EMBL/GenBank/DDBJ databases">
        <title>Draft Genome Assemblies for Five Robust Yarrowia lipolytica Strains Exhibiting High Lipid Production and Pentose Sugar Utilization and Sugar Alcohol Secretion from Undetoxified Lignocellulosic Biomass Hydrolysates.</title>
        <authorList>
            <consortium name="DOE Joint Genome Institute"/>
            <person name="Walker C."/>
            <person name="Ryu S."/>
            <person name="Na H."/>
            <person name="Zane M."/>
            <person name="LaButti K."/>
            <person name="Lipzen A."/>
            <person name="Haridas S."/>
            <person name="Barry K."/>
            <person name="Grigoriev I.V."/>
            <person name="Quarterman J."/>
            <person name="Slininger P."/>
            <person name="Dien B."/>
            <person name="Trinh C.T."/>
        </authorList>
    </citation>
    <scope>NUCLEOTIDE SEQUENCE [LARGE SCALE GENOMIC DNA]</scope>
    <source>
        <strain evidence="14 16">YB392</strain>
    </source>
</reference>
<dbReference type="InterPro" id="IPR051097">
    <property type="entry name" value="Synaptobrevin-like_transport"/>
</dbReference>
<dbReference type="Proteomes" id="UP000256601">
    <property type="component" value="Unassembled WGS sequence"/>
</dbReference>
<dbReference type="FunFam" id="1.20.5.110:FF:000004">
    <property type="entry name" value="Vesicle-associated membrane protein 7"/>
    <property type="match status" value="1"/>
</dbReference>
<dbReference type="GeneID" id="2907438"/>
<organism evidence="13 15">
    <name type="scientific">Yarrowia lipolytica</name>
    <name type="common">Candida lipolytica</name>
    <dbReference type="NCBI Taxonomy" id="4952"/>
    <lineage>
        <taxon>Eukaryota</taxon>
        <taxon>Fungi</taxon>
        <taxon>Dikarya</taxon>
        <taxon>Ascomycota</taxon>
        <taxon>Saccharomycotina</taxon>
        <taxon>Dipodascomycetes</taxon>
        <taxon>Dipodascales</taxon>
        <taxon>Dipodascales incertae sedis</taxon>
        <taxon>Yarrowia</taxon>
    </lineage>
</organism>
<dbReference type="GO" id="GO:0005737">
    <property type="term" value="C:cytoplasm"/>
    <property type="evidence" value="ECO:0007669"/>
    <property type="project" value="UniProtKB-ARBA"/>
</dbReference>
<dbReference type="Pfam" id="PF00957">
    <property type="entry name" value="Synaptobrevin"/>
    <property type="match status" value="1"/>
</dbReference>
<comment type="similarity">
    <text evidence="1">Belongs to the synaptobrevin family.</text>
</comment>
<keyword evidence="5 10" id="KW-1133">Transmembrane helix</keyword>
<dbReference type="GO" id="GO:0012505">
    <property type="term" value="C:endomembrane system"/>
    <property type="evidence" value="ECO:0007669"/>
    <property type="project" value="UniProtKB-SubCell"/>
</dbReference>
<evidence type="ECO:0000259" key="11">
    <source>
        <dbReference type="PROSITE" id="PS50859"/>
    </source>
</evidence>
<dbReference type="Gene3D" id="1.20.5.110">
    <property type="match status" value="1"/>
</dbReference>
<protein>
    <recommendedName>
        <fullName evidence="7">Synaptobrevin homolog YKT6</fullName>
    </recommendedName>
</protein>
<dbReference type="InterPro" id="IPR042855">
    <property type="entry name" value="V_SNARE_CC"/>
</dbReference>
<dbReference type="Gene3D" id="3.30.450.50">
    <property type="entry name" value="Longin domain"/>
    <property type="match status" value="1"/>
</dbReference>
<evidence type="ECO:0000313" key="14">
    <source>
        <dbReference type="EMBL" id="RDW27076.1"/>
    </source>
</evidence>
<keyword evidence="3 10" id="KW-0812">Transmembrane</keyword>
<gene>
    <name evidence="14" type="ORF">B0I71DRAFT_26397</name>
    <name evidence="13" type="ORF">YALI1_B05420g</name>
</gene>
<dbReference type="EMBL" id="CP017554">
    <property type="protein sequence ID" value="AOW01188.1"/>
    <property type="molecule type" value="Genomic_DNA"/>
</dbReference>
<dbReference type="Proteomes" id="UP000182444">
    <property type="component" value="Chromosome 1B"/>
</dbReference>
<dbReference type="eggNOG" id="KOG0859">
    <property type="taxonomic scope" value="Eukaryota"/>
</dbReference>
<dbReference type="GO" id="GO:0016192">
    <property type="term" value="P:vesicle-mediated transport"/>
    <property type="evidence" value="ECO:0007669"/>
    <property type="project" value="InterPro"/>
</dbReference>
<evidence type="ECO:0000256" key="4">
    <source>
        <dbReference type="ARBA" id="ARBA00022927"/>
    </source>
</evidence>
<sequence length="226" mass="25060">MSELKDDAIYAAIAHGDTILCQHDFAKRDPKEVVQLVLAKISPGESKKASLMYQDLSIHYITTQATSDTPEGVTFILITKESCGRKAPFLCLLELEKKFNQQYSLQTIGSASKDSLNKFEGEMVTLVNSGKYEDVAKVAQSEINKVRDIMVENVEQILERGERISLLVNRTDEMTNNAVAFRKRSTQAKRNLWWKNVKMGALLGTGVAGLVYVAIGSVCGFGFQCV</sequence>
<dbReference type="CDD" id="cd14824">
    <property type="entry name" value="Longin"/>
    <property type="match status" value="1"/>
</dbReference>
<name>A0A1D8N6E1_YARLL</name>
<keyword evidence="2" id="KW-0813">Transport</keyword>
<dbReference type="PROSITE" id="PS50892">
    <property type="entry name" value="V_SNARE"/>
    <property type="match status" value="1"/>
</dbReference>
<dbReference type="EMBL" id="KZ858969">
    <property type="protein sequence ID" value="RDW27076.1"/>
    <property type="molecule type" value="Genomic_DNA"/>
</dbReference>
<dbReference type="PANTHER" id="PTHR21136">
    <property type="entry name" value="SNARE PROTEINS"/>
    <property type="match status" value="1"/>
</dbReference>
<proteinExistence type="inferred from homology"/>
<dbReference type="VEuPathDB" id="FungiDB:YALI0_B04026g"/>
<feature type="transmembrane region" description="Helical" evidence="10">
    <location>
        <begin position="199"/>
        <end position="223"/>
    </location>
</feature>
<evidence type="ECO:0000313" key="16">
    <source>
        <dbReference type="Proteomes" id="UP000256601"/>
    </source>
</evidence>
<evidence type="ECO:0000259" key="12">
    <source>
        <dbReference type="PROSITE" id="PS50892"/>
    </source>
</evidence>
<evidence type="ECO:0000256" key="5">
    <source>
        <dbReference type="ARBA" id="ARBA00022989"/>
    </source>
</evidence>
<comment type="subcellular location">
    <subcellularLocation>
        <location evidence="8">Endomembrane system</location>
        <topology evidence="8">Single-pass type IV membrane protein</topology>
    </subcellularLocation>
</comment>
<evidence type="ECO:0000256" key="6">
    <source>
        <dbReference type="ARBA" id="ARBA00023136"/>
    </source>
</evidence>
<evidence type="ECO:0000256" key="10">
    <source>
        <dbReference type="SAM" id="Phobius"/>
    </source>
</evidence>
<dbReference type="VEuPathDB" id="FungiDB:YALI1_B05420g"/>
<evidence type="ECO:0000256" key="1">
    <source>
        <dbReference type="ARBA" id="ARBA00008025"/>
    </source>
</evidence>
<feature type="domain" description="Longin" evidence="11">
    <location>
        <begin position="8"/>
        <end position="123"/>
    </location>
</feature>
<dbReference type="PROSITE" id="PS50859">
    <property type="entry name" value="LONGIN"/>
    <property type="match status" value="1"/>
</dbReference>
<keyword evidence="6 10" id="KW-0472">Membrane</keyword>
<dbReference type="GO" id="GO:0016020">
    <property type="term" value="C:membrane"/>
    <property type="evidence" value="ECO:0007669"/>
    <property type="project" value="InterPro"/>
</dbReference>
<dbReference type="GO" id="GO:0015031">
    <property type="term" value="P:protein transport"/>
    <property type="evidence" value="ECO:0007669"/>
    <property type="project" value="UniProtKB-KW"/>
</dbReference>
<dbReference type="SMART" id="SM01270">
    <property type="entry name" value="Longin"/>
    <property type="match status" value="1"/>
</dbReference>
<dbReference type="InterPro" id="IPR010908">
    <property type="entry name" value="Longin_dom"/>
</dbReference>
<dbReference type="KEGG" id="yli:2907438"/>
<evidence type="ECO:0000256" key="2">
    <source>
        <dbReference type="ARBA" id="ARBA00022448"/>
    </source>
</evidence>
<dbReference type="Pfam" id="PF13774">
    <property type="entry name" value="Longin"/>
    <property type="match status" value="1"/>
</dbReference>
<dbReference type="OMA" id="RLNFFMW"/>
<keyword evidence="9" id="KW-0175">Coiled coil</keyword>
<dbReference type="InterPro" id="IPR001388">
    <property type="entry name" value="Synaptobrevin-like"/>
</dbReference>
<evidence type="ECO:0000256" key="8">
    <source>
        <dbReference type="ARBA" id="ARBA00046280"/>
    </source>
</evidence>